<dbReference type="InterPro" id="IPR006938">
    <property type="entry name" value="DUF624"/>
</dbReference>
<evidence type="ECO:0000256" key="1">
    <source>
        <dbReference type="SAM" id="Phobius"/>
    </source>
</evidence>
<feature type="transmembrane region" description="Helical" evidence="1">
    <location>
        <begin position="147"/>
        <end position="170"/>
    </location>
</feature>
<dbReference type="RefSeq" id="WP_176010482.1">
    <property type="nucleotide sequence ID" value="NZ_CP041372.2"/>
</dbReference>
<gene>
    <name evidence="2" type="ORF">FLK61_38450</name>
</gene>
<dbReference type="Proteomes" id="UP000318138">
    <property type="component" value="Chromosome"/>
</dbReference>
<feature type="transmembrane region" description="Helical" evidence="1">
    <location>
        <begin position="75"/>
        <end position="98"/>
    </location>
</feature>
<protein>
    <submittedName>
        <fullName evidence="2">DUF624 domain-containing protein</fullName>
    </submittedName>
</protein>
<keyword evidence="3" id="KW-1185">Reference proteome</keyword>
<evidence type="ECO:0000313" key="3">
    <source>
        <dbReference type="Proteomes" id="UP000318138"/>
    </source>
</evidence>
<proteinExistence type="predicted"/>
<feature type="transmembrane region" description="Helical" evidence="1">
    <location>
        <begin position="110"/>
        <end position="135"/>
    </location>
</feature>
<keyword evidence="1" id="KW-0812">Transmembrane</keyword>
<organism evidence="2 3">
    <name type="scientific">Paenalkalicoccus suaedae</name>
    <dbReference type="NCBI Taxonomy" id="2592382"/>
    <lineage>
        <taxon>Bacteria</taxon>
        <taxon>Bacillati</taxon>
        <taxon>Bacillota</taxon>
        <taxon>Bacilli</taxon>
        <taxon>Bacillales</taxon>
        <taxon>Bacillaceae</taxon>
        <taxon>Paenalkalicoccus</taxon>
    </lineage>
</organism>
<evidence type="ECO:0000313" key="2">
    <source>
        <dbReference type="EMBL" id="QKS72506.1"/>
    </source>
</evidence>
<keyword evidence="1" id="KW-1133">Transmembrane helix</keyword>
<name>A0A859FJ53_9BACI</name>
<dbReference type="EMBL" id="CP041372">
    <property type="protein sequence ID" value="QKS72506.1"/>
    <property type="molecule type" value="Genomic_DNA"/>
</dbReference>
<sequence>MKQNGFTAFFYTFSDWFAKIVYLNILWIFFTFAGFIIFSISPATIALFAVIRQLLIEKDSFSITKKFWHVFKGEFFKANGIGICLTIVATSLALYLQLFMTTENTLLQALYYPMLMVAILLGLTILYFIPSYIHYNHKLVPTFKNACLVMIVSPLNTFTMASSVFVIAFVSLLFPILIVFFSVSLFALFVMMTALRTFRQVELKKGVAPSHTTKTLHSEA</sequence>
<feature type="transmembrane region" description="Helical" evidence="1">
    <location>
        <begin position="20"/>
        <end position="51"/>
    </location>
</feature>
<dbReference type="KEGG" id="psua:FLK61_38450"/>
<keyword evidence="1" id="KW-0472">Membrane</keyword>
<dbReference type="Pfam" id="PF04854">
    <property type="entry name" value="DUF624"/>
    <property type="match status" value="1"/>
</dbReference>
<reference evidence="3" key="1">
    <citation type="submission" date="2019-07" db="EMBL/GenBank/DDBJ databases">
        <title>Bacillus alkalisoli sp. nov. isolated from saline soil.</title>
        <authorList>
            <person name="Sun J.-Q."/>
            <person name="Xu L."/>
        </authorList>
    </citation>
    <scope>NUCLEOTIDE SEQUENCE [LARGE SCALE GENOMIC DNA]</scope>
    <source>
        <strain evidence="3">M4U3P1</strain>
    </source>
</reference>
<dbReference type="AlphaFoldDB" id="A0A859FJ53"/>
<accession>A0A859FJ53</accession>
<feature type="transmembrane region" description="Helical" evidence="1">
    <location>
        <begin position="176"/>
        <end position="195"/>
    </location>
</feature>